<dbReference type="GO" id="GO:0005886">
    <property type="term" value="C:plasma membrane"/>
    <property type="evidence" value="ECO:0007669"/>
    <property type="project" value="TreeGrafter"/>
</dbReference>
<dbReference type="EMBL" id="CAJNOR010002262">
    <property type="protein sequence ID" value="CAF1270051.1"/>
    <property type="molecule type" value="Genomic_DNA"/>
</dbReference>
<comment type="caution">
    <text evidence="11">The sequence shown here is derived from an EMBL/GenBank/DDBJ whole genome shotgun (WGS) entry which is preliminary data.</text>
</comment>
<protein>
    <recommendedName>
        <fullName evidence="9">G-protein coupled receptors family 1 profile domain-containing protein</fullName>
    </recommendedName>
</protein>
<name>A0A815LZT0_ADIRI</name>
<dbReference type="Pfam" id="PF00001">
    <property type="entry name" value="7tm_1"/>
    <property type="match status" value="1"/>
</dbReference>
<feature type="domain" description="G-protein coupled receptors family 1 profile" evidence="9">
    <location>
        <begin position="45"/>
        <end position="304"/>
    </location>
</feature>
<evidence type="ECO:0000256" key="2">
    <source>
        <dbReference type="ARBA" id="ARBA00022692"/>
    </source>
</evidence>
<dbReference type="Proteomes" id="UP000663852">
    <property type="component" value="Unassembled WGS sequence"/>
</dbReference>
<dbReference type="OrthoDB" id="10006808at2759"/>
<keyword evidence="4" id="KW-0297">G-protein coupled receptor</keyword>
<evidence type="ECO:0000313" key="10">
    <source>
        <dbReference type="EMBL" id="CAF1270051.1"/>
    </source>
</evidence>
<dbReference type="PANTHER" id="PTHR24243">
    <property type="entry name" value="G-PROTEIN COUPLED RECEPTOR"/>
    <property type="match status" value="1"/>
</dbReference>
<evidence type="ECO:0000256" key="6">
    <source>
        <dbReference type="ARBA" id="ARBA00023170"/>
    </source>
</evidence>
<accession>A0A815LZT0</accession>
<proteinExistence type="predicted"/>
<sequence>MDSNNDTKFPTIQCDLIDDLGYDLVPMYRVLFFLSCFTVPSGIILNLIFVITLICRAKKVFDITNHALLLSCLAQVLLSFVQGPIRIYFYYYRGCLPLAGSALCQLSVYLDYIPTQINDFLTAQLSIERLLLIVKPFIFHRTRHQRFSFAISLHYLSLFVAIVFPSLYYPIIMQNGASTIDLDDPSATQTCDLWYSRDIYELFDLLITFVPYFLILTMCLLVIGLMLYRKYIHSDQRRRQPGGRAHRRLLYSLNLFLLWFLLTWSPWVLYDFFQTILNLTYSVYIDAITTYIVYLNYTFSSTIVLFTFKEMRQFCFTKLCFHHFIRRVEPIQQNQTGRPLQTFRQNNTTR</sequence>
<feature type="transmembrane region" description="Helical" evidence="8">
    <location>
        <begin position="67"/>
        <end position="85"/>
    </location>
</feature>
<evidence type="ECO:0000313" key="13">
    <source>
        <dbReference type="Proteomes" id="UP000663852"/>
    </source>
</evidence>
<dbReference type="CDD" id="cd00637">
    <property type="entry name" value="7tm_classA_rhodopsin-like"/>
    <property type="match status" value="1"/>
</dbReference>
<evidence type="ECO:0000256" key="4">
    <source>
        <dbReference type="ARBA" id="ARBA00023040"/>
    </source>
</evidence>
<dbReference type="Gene3D" id="1.20.1070.10">
    <property type="entry name" value="Rhodopsin 7-helix transmembrane proteins"/>
    <property type="match status" value="1"/>
</dbReference>
<dbReference type="PANTHER" id="PTHR24243:SF233">
    <property type="entry name" value="THYROTROPIN-RELEASING HORMONE RECEPTOR"/>
    <property type="match status" value="1"/>
</dbReference>
<reference evidence="11" key="1">
    <citation type="submission" date="2021-02" db="EMBL/GenBank/DDBJ databases">
        <authorList>
            <person name="Nowell W R."/>
        </authorList>
    </citation>
    <scope>NUCLEOTIDE SEQUENCE</scope>
</reference>
<keyword evidence="12" id="KW-1185">Reference proteome</keyword>
<dbReference type="InterPro" id="IPR000276">
    <property type="entry name" value="GPCR_Rhodpsn"/>
</dbReference>
<feature type="transmembrane region" description="Helical" evidence="8">
    <location>
        <begin position="205"/>
        <end position="228"/>
    </location>
</feature>
<dbReference type="Proteomes" id="UP000663828">
    <property type="component" value="Unassembled WGS sequence"/>
</dbReference>
<evidence type="ECO:0000256" key="1">
    <source>
        <dbReference type="ARBA" id="ARBA00004141"/>
    </source>
</evidence>
<dbReference type="GO" id="GO:0004930">
    <property type="term" value="F:G protein-coupled receptor activity"/>
    <property type="evidence" value="ECO:0007669"/>
    <property type="project" value="UniProtKB-KW"/>
</dbReference>
<dbReference type="AlphaFoldDB" id="A0A815LZT0"/>
<evidence type="ECO:0000313" key="12">
    <source>
        <dbReference type="Proteomes" id="UP000663828"/>
    </source>
</evidence>
<evidence type="ECO:0000256" key="3">
    <source>
        <dbReference type="ARBA" id="ARBA00022989"/>
    </source>
</evidence>
<evidence type="ECO:0000259" key="9">
    <source>
        <dbReference type="PROSITE" id="PS50262"/>
    </source>
</evidence>
<dbReference type="InterPro" id="IPR017452">
    <property type="entry name" value="GPCR_Rhodpsn_7TM"/>
</dbReference>
<evidence type="ECO:0000256" key="7">
    <source>
        <dbReference type="ARBA" id="ARBA00023224"/>
    </source>
</evidence>
<evidence type="ECO:0000256" key="5">
    <source>
        <dbReference type="ARBA" id="ARBA00023136"/>
    </source>
</evidence>
<evidence type="ECO:0000313" key="11">
    <source>
        <dbReference type="EMBL" id="CAF1417687.1"/>
    </source>
</evidence>
<dbReference type="EMBL" id="CAJNOJ010000362">
    <property type="protein sequence ID" value="CAF1417687.1"/>
    <property type="molecule type" value="Genomic_DNA"/>
</dbReference>
<gene>
    <name evidence="11" type="ORF">EDS130_LOCUS37218</name>
    <name evidence="10" type="ORF">XAT740_LOCUS27246</name>
</gene>
<dbReference type="SUPFAM" id="SSF81321">
    <property type="entry name" value="Family A G protein-coupled receptor-like"/>
    <property type="match status" value="1"/>
</dbReference>
<feature type="transmembrane region" description="Helical" evidence="8">
    <location>
        <begin position="249"/>
        <end position="268"/>
    </location>
</feature>
<keyword evidence="7" id="KW-0807">Transducer</keyword>
<evidence type="ECO:0000256" key="8">
    <source>
        <dbReference type="SAM" id="Phobius"/>
    </source>
</evidence>
<keyword evidence="3 8" id="KW-1133">Transmembrane helix</keyword>
<feature type="transmembrane region" description="Helical" evidence="8">
    <location>
        <begin position="147"/>
        <end position="169"/>
    </location>
</feature>
<feature type="transmembrane region" description="Helical" evidence="8">
    <location>
        <begin position="288"/>
        <end position="308"/>
    </location>
</feature>
<feature type="transmembrane region" description="Helical" evidence="8">
    <location>
        <begin position="30"/>
        <end position="55"/>
    </location>
</feature>
<keyword evidence="6" id="KW-0675">Receptor</keyword>
<keyword evidence="5 8" id="KW-0472">Membrane</keyword>
<keyword evidence="2 8" id="KW-0812">Transmembrane</keyword>
<comment type="subcellular location">
    <subcellularLocation>
        <location evidence="1">Membrane</location>
        <topology evidence="1">Multi-pass membrane protein</topology>
    </subcellularLocation>
</comment>
<dbReference type="PROSITE" id="PS50262">
    <property type="entry name" value="G_PROTEIN_RECEP_F1_2"/>
    <property type="match status" value="1"/>
</dbReference>
<organism evidence="11 13">
    <name type="scientific">Adineta ricciae</name>
    <name type="common">Rotifer</name>
    <dbReference type="NCBI Taxonomy" id="249248"/>
    <lineage>
        <taxon>Eukaryota</taxon>
        <taxon>Metazoa</taxon>
        <taxon>Spiralia</taxon>
        <taxon>Gnathifera</taxon>
        <taxon>Rotifera</taxon>
        <taxon>Eurotatoria</taxon>
        <taxon>Bdelloidea</taxon>
        <taxon>Adinetida</taxon>
        <taxon>Adinetidae</taxon>
        <taxon>Adineta</taxon>
    </lineage>
</organism>